<keyword evidence="2" id="KW-0843">Virulence</keyword>
<dbReference type="InterPro" id="IPR008701">
    <property type="entry name" value="NPP1"/>
</dbReference>
<sequence length="387" mass="41816">MTRHSLLTLFSLGLIASASGSTLSARGDDAFEGKSKPHDEIAPFAQQAADGLPGELELQFKPALNDTMGCLPYPAVDADGFHSGGLEPTGDEGGDCRDPSKGQVYSRVGTSNNRTAVLYSWYLPKMMRTNEYPSSRHWYLSVVVWLHTEKCNATAADFTVAGVSYSLGEDAYSSNTRFQMPTLFATDAISDTHPVVAYRGQSSVYPAPSNVTDGLEMPLISWNKLPQPAVDQFDGAVYELARCPFQDANFQASLDAAFSADLYANLKAEPDAATCAAGQPGSRAIKAARALRDAEPVIDGPDVNVKNPPPDSVFVPTQPGTSRRPAPPTGNPGKIRPVPQRRSGLRWPGWRRKGGMRHHARDAEDDADLAFDDQVDLDYPETEPATQ</sequence>
<feature type="region of interest" description="Disordered" evidence="3">
    <location>
        <begin position="81"/>
        <end position="100"/>
    </location>
</feature>
<dbReference type="Pfam" id="PF05630">
    <property type="entry name" value="NPP1"/>
    <property type="match status" value="1"/>
</dbReference>
<dbReference type="AlphaFoldDB" id="A0AAD9HLV5"/>
<evidence type="ECO:0000256" key="1">
    <source>
        <dbReference type="ARBA" id="ARBA00009520"/>
    </source>
</evidence>
<keyword evidence="6" id="KW-1185">Reference proteome</keyword>
<organism evidence="5 6">
    <name type="scientific">Colletotrichum zoysiae</name>
    <dbReference type="NCBI Taxonomy" id="1216348"/>
    <lineage>
        <taxon>Eukaryota</taxon>
        <taxon>Fungi</taxon>
        <taxon>Dikarya</taxon>
        <taxon>Ascomycota</taxon>
        <taxon>Pezizomycotina</taxon>
        <taxon>Sordariomycetes</taxon>
        <taxon>Hypocreomycetidae</taxon>
        <taxon>Glomerellales</taxon>
        <taxon>Glomerellaceae</taxon>
        <taxon>Colletotrichum</taxon>
        <taxon>Colletotrichum graminicola species complex</taxon>
    </lineage>
</organism>
<dbReference type="PANTHER" id="PTHR33657:SF8">
    <property type="entry name" value="DOMAIN PROTEIN, PUTATIVE (AFU_ORTHOLOGUE AFUA_5G00600)-RELATED"/>
    <property type="match status" value="1"/>
</dbReference>
<comment type="similarity">
    <text evidence="1">Belongs to the Necrosis inducing protein (NPP1) family.</text>
</comment>
<evidence type="ECO:0000256" key="2">
    <source>
        <dbReference type="ARBA" id="ARBA00023026"/>
    </source>
</evidence>
<feature type="compositionally biased region" description="Basic residues" evidence="3">
    <location>
        <begin position="349"/>
        <end position="360"/>
    </location>
</feature>
<feature type="compositionally biased region" description="Acidic residues" evidence="3">
    <location>
        <begin position="363"/>
        <end position="381"/>
    </location>
</feature>
<gene>
    <name evidence="5" type="ORF">LX32DRAFT_559134</name>
</gene>
<name>A0AAD9HLV5_9PEZI</name>
<evidence type="ECO:0000256" key="4">
    <source>
        <dbReference type="SAM" id="SignalP"/>
    </source>
</evidence>
<comment type="caution">
    <text evidence="5">The sequence shown here is derived from an EMBL/GenBank/DDBJ whole genome shotgun (WGS) entry which is preliminary data.</text>
</comment>
<dbReference type="PANTHER" id="PTHR33657">
    <property type="entry name" value="DOMAIN PROTEIN, PUTATIVE (AFU_ORTHOLOGUE AFUA_5G00600)-RELATED"/>
    <property type="match status" value="1"/>
</dbReference>
<dbReference type="Proteomes" id="UP001232148">
    <property type="component" value="Unassembled WGS sequence"/>
</dbReference>
<dbReference type="EMBL" id="MU842852">
    <property type="protein sequence ID" value="KAK2030397.1"/>
    <property type="molecule type" value="Genomic_DNA"/>
</dbReference>
<keyword evidence="4" id="KW-0732">Signal</keyword>
<evidence type="ECO:0000256" key="3">
    <source>
        <dbReference type="SAM" id="MobiDB-lite"/>
    </source>
</evidence>
<proteinExistence type="inferred from homology"/>
<feature type="signal peptide" evidence="4">
    <location>
        <begin position="1"/>
        <end position="20"/>
    </location>
</feature>
<accession>A0AAD9HLV5</accession>
<reference evidence="5" key="1">
    <citation type="submission" date="2021-06" db="EMBL/GenBank/DDBJ databases">
        <title>Comparative genomics, transcriptomics and evolutionary studies reveal genomic signatures of adaptation to plant cell wall in hemibiotrophic fungi.</title>
        <authorList>
            <consortium name="DOE Joint Genome Institute"/>
            <person name="Baroncelli R."/>
            <person name="Diaz J.F."/>
            <person name="Benocci T."/>
            <person name="Peng M."/>
            <person name="Battaglia E."/>
            <person name="Haridas S."/>
            <person name="Andreopoulos W."/>
            <person name="Labutti K."/>
            <person name="Pangilinan J."/>
            <person name="Floch G.L."/>
            <person name="Makela M.R."/>
            <person name="Henrissat B."/>
            <person name="Grigoriev I.V."/>
            <person name="Crouch J.A."/>
            <person name="De Vries R.P."/>
            <person name="Sukno S.A."/>
            <person name="Thon M.R."/>
        </authorList>
    </citation>
    <scope>NUCLEOTIDE SEQUENCE</scope>
    <source>
        <strain evidence="5">MAFF235873</strain>
    </source>
</reference>
<evidence type="ECO:0000313" key="5">
    <source>
        <dbReference type="EMBL" id="KAK2030397.1"/>
    </source>
</evidence>
<feature type="chain" id="PRO_5042139866" evidence="4">
    <location>
        <begin position="21"/>
        <end position="387"/>
    </location>
</feature>
<protein>
    <submittedName>
        <fullName evidence="5">Necrosis inducing protein</fullName>
    </submittedName>
</protein>
<evidence type="ECO:0000313" key="6">
    <source>
        <dbReference type="Proteomes" id="UP001232148"/>
    </source>
</evidence>
<feature type="region of interest" description="Disordered" evidence="3">
    <location>
        <begin position="297"/>
        <end position="387"/>
    </location>
</feature>